<gene>
    <name evidence="4" type="ORF">WR25_01808</name>
</gene>
<dbReference type="GO" id="GO:0005634">
    <property type="term" value="C:nucleus"/>
    <property type="evidence" value="ECO:0007669"/>
    <property type="project" value="TreeGrafter"/>
</dbReference>
<name>A0A2A2LDY8_9BILA</name>
<dbReference type="PROSITE" id="PS51896">
    <property type="entry name" value="ZF_C4H2"/>
    <property type="match status" value="1"/>
</dbReference>
<dbReference type="PANTHER" id="PTHR31058:SF2">
    <property type="entry name" value="ZINC FINGER C4H2 DOMAIN-CONTAINING PROTEIN"/>
    <property type="match status" value="1"/>
</dbReference>
<accession>A0A2A2LDY8</accession>
<feature type="domain" description="C4H2-type" evidence="3">
    <location>
        <begin position="167"/>
        <end position="209"/>
    </location>
</feature>
<dbReference type="GO" id="GO:0045666">
    <property type="term" value="P:positive regulation of neuron differentiation"/>
    <property type="evidence" value="ECO:0007669"/>
    <property type="project" value="TreeGrafter"/>
</dbReference>
<dbReference type="AlphaFoldDB" id="A0A2A2LDY8"/>
<protein>
    <recommendedName>
        <fullName evidence="3">C4H2-type domain-containing protein</fullName>
    </recommendedName>
</protein>
<evidence type="ECO:0000313" key="4">
    <source>
        <dbReference type="EMBL" id="PAV84370.1"/>
    </source>
</evidence>
<sequence>MDLQYLTTQLETISSVKNSLLSYDKIRREIEEEFRQIELQNEFLEKCKFMEKSLEEERKNHAEELRLINQDINTLEDMMKNLRNEKETQQRKCALVLESLQSTREAANASMTAAEIDEQFEILEEEVKIAQMNLVTEESRSQNSLPVFPLQQLLPFFKTPQFNRSLEQPSRVKKCENCEAWIHRNAPTCSQCKTKSRSKNPKRRKNKKEPP</sequence>
<dbReference type="OrthoDB" id="20865at2759"/>
<reference evidence="4 5" key="1">
    <citation type="journal article" date="2017" name="Curr. Biol.">
        <title>Genome architecture and evolution of a unichromosomal asexual nematode.</title>
        <authorList>
            <person name="Fradin H."/>
            <person name="Zegar C."/>
            <person name="Gutwein M."/>
            <person name="Lucas J."/>
            <person name="Kovtun M."/>
            <person name="Corcoran D."/>
            <person name="Baugh L.R."/>
            <person name="Kiontke K."/>
            <person name="Gunsalus K."/>
            <person name="Fitch D.H."/>
            <person name="Piano F."/>
        </authorList>
    </citation>
    <scope>NUCLEOTIDE SEQUENCE [LARGE SCALE GENOMIC DNA]</scope>
    <source>
        <strain evidence="4">PF1309</strain>
    </source>
</reference>
<dbReference type="InterPro" id="IPR018482">
    <property type="entry name" value="Znf-C4H2"/>
</dbReference>
<evidence type="ECO:0000256" key="1">
    <source>
        <dbReference type="SAM" id="Coils"/>
    </source>
</evidence>
<keyword evidence="1" id="KW-0175">Coiled coil</keyword>
<keyword evidence="5" id="KW-1185">Reference proteome</keyword>
<feature type="coiled-coil region" evidence="1">
    <location>
        <begin position="27"/>
        <end position="140"/>
    </location>
</feature>
<dbReference type="EMBL" id="LIAE01006861">
    <property type="protein sequence ID" value="PAV84370.1"/>
    <property type="molecule type" value="Genomic_DNA"/>
</dbReference>
<dbReference type="PANTHER" id="PTHR31058">
    <property type="entry name" value="ZINC FINGER C4H2 DOMAIN-CONTAINING PROTEIN"/>
    <property type="match status" value="1"/>
</dbReference>
<evidence type="ECO:0000259" key="3">
    <source>
        <dbReference type="PROSITE" id="PS51896"/>
    </source>
</evidence>
<feature type="compositionally biased region" description="Basic residues" evidence="2">
    <location>
        <begin position="194"/>
        <end position="211"/>
    </location>
</feature>
<dbReference type="Proteomes" id="UP000218231">
    <property type="component" value="Unassembled WGS sequence"/>
</dbReference>
<comment type="caution">
    <text evidence="4">The sequence shown here is derived from an EMBL/GenBank/DDBJ whole genome shotgun (WGS) entry which is preliminary data.</text>
</comment>
<evidence type="ECO:0000313" key="5">
    <source>
        <dbReference type="Proteomes" id="UP000218231"/>
    </source>
</evidence>
<dbReference type="Pfam" id="PF10146">
    <property type="entry name" value="zf-C4H2"/>
    <property type="match status" value="2"/>
</dbReference>
<proteinExistence type="predicted"/>
<organism evidence="4 5">
    <name type="scientific">Diploscapter pachys</name>
    <dbReference type="NCBI Taxonomy" id="2018661"/>
    <lineage>
        <taxon>Eukaryota</taxon>
        <taxon>Metazoa</taxon>
        <taxon>Ecdysozoa</taxon>
        <taxon>Nematoda</taxon>
        <taxon>Chromadorea</taxon>
        <taxon>Rhabditida</taxon>
        <taxon>Rhabditina</taxon>
        <taxon>Rhabditomorpha</taxon>
        <taxon>Rhabditoidea</taxon>
        <taxon>Rhabditidae</taxon>
        <taxon>Diploscapter</taxon>
    </lineage>
</organism>
<dbReference type="InterPro" id="IPR044069">
    <property type="entry name" value="ZF_C4H2"/>
</dbReference>
<feature type="region of interest" description="Disordered" evidence="2">
    <location>
        <begin position="190"/>
        <end position="211"/>
    </location>
</feature>
<evidence type="ECO:0000256" key="2">
    <source>
        <dbReference type="SAM" id="MobiDB-lite"/>
    </source>
</evidence>